<dbReference type="PANTHER" id="PTHR22916">
    <property type="entry name" value="GLYCOSYLTRANSFERASE"/>
    <property type="match status" value="1"/>
</dbReference>
<evidence type="ECO:0000313" key="2">
    <source>
        <dbReference type="EMBL" id="RKR13303.1"/>
    </source>
</evidence>
<feature type="domain" description="Glycosyltransferase 2-like" evidence="1">
    <location>
        <begin position="7"/>
        <end position="172"/>
    </location>
</feature>
<evidence type="ECO:0000313" key="3">
    <source>
        <dbReference type="Proteomes" id="UP000269412"/>
    </source>
</evidence>
<dbReference type="EMBL" id="RBIQ01000008">
    <property type="protein sequence ID" value="RKR13303.1"/>
    <property type="molecule type" value="Genomic_DNA"/>
</dbReference>
<dbReference type="InterPro" id="IPR001173">
    <property type="entry name" value="Glyco_trans_2-like"/>
</dbReference>
<sequence>MQNSLVSILIPVKNTEKFLEECLDSILQQEYKNWEVLAIDDGSTDSSLSILKTYAKNCNKIKVYSNSGTGIIDALRLAYAKSTGNFITRMDSDDIMPKNKLSIMVESLTEKGTGYLATGKVHYFAKEGISNGYARYESWLNSLTEKGDNFKEIYKECVIPSPCWMVHKDDFDTSGAFFSSRYPEDYDLAFRFYKNDLKVIPCNIVLHHWRDYSYRTSRTSEHYAANYFIDLKMHYFLELDFNANRPLALWGAGNKGKEIAKILNSKNIPFTWHCDNPKKIGKEIYNKTLEHFNSISELQNPQCIITVANEEEQLKIKKFFLEKNKQQGKDYFIFC</sequence>
<dbReference type="SUPFAM" id="SSF53448">
    <property type="entry name" value="Nucleotide-diphospho-sugar transferases"/>
    <property type="match status" value="1"/>
</dbReference>
<keyword evidence="2" id="KW-0808">Transferase</keyword>
<dbReference type="Proteomes" id="UP000269412">
    <property type="component" value="Unassembled WGS sequence"/>
</dbReference>
<gene>
    <name evidence="2" type="ORF">CLV91_2020</name>
</gene>
<dbReference type="CDD" id="cd00761">
    <property type="entry name" value="Glyco_tranf_GTA_type"/>
    <property type="match status" value="1"/>
</dbReference>
<keyword evidence="3" id="KW-1185">Reference proteome</keyword>
<protein>
    <submittedName>
        <fullName evidence="2">Glycosyltransferase involved in cell wall biosynthesis</fullName>
    </submittedName>
</protein>
<dbReference type="Gene3D" id="3.90.550.10">
    <property type="entry name" value="Spore Coat Polysaccharide Biosynthesis Protein SpsA, Chain A"/>
    <property type="match status" value="1"/>
</dbReference>
<name>A0A495E9W3_9FLAO</name>
<proteinExistence type="predicted"/>
<dbReference type="AlphaFoldDB" id="A0A495E9W3"/>
<accession>A0A495E9W3</accession>
<reference evidence="2 3" key="1">
    <citation type="submission" date="2018-10" db="EMBL/GenBank/DDBJ databases">
        <title>Genomic Encyclopedia of Archaeal and Bacterial Type Strains, Phase II (KMG-II): from individual species to whole genera.</title>
        <authorList>
            <person name="Goeker M."/>
        </authorList>
    </citation>
    <scope>NUCLEOTIDE SEQUENCE [LARGE SCALE GENOMIC DNA]</scope>
    <source>
        <strain evidence="2 3">DSM 25230</strain>
    </source>
</reference>
<organism evidence="2 3">
    <name type="scientific">Maribacter vaceletii</name>
    <dbReference type="NCBI Taxonomy" id="1206816"/>
    <lineage>
        <taxon>Bacteria</taxon>
        <taxon>Pseudomonadati</taxon>
        <taxon>Bacteroidota</taxon>
        <taxon>Flavobacteriia</taxon>
        <taxon>Flavobacteriales</taxon>
        <taxon>Flavobacteriaceae</taxon>
        <taxon>Maribacter</taxon>
    </lineage>
</organism>
<dbReference type="Pfam" id="PF00535">
    <property type="entry name" value="Glycos_transf_2"/>
    <property type="match status" value="1"/>
</dbReference>
<evidence type="ECO:0000259" key="1">
    <source>
        <dbReference type="Pfam" id="PF00535"/>
    </source>
</evidence>
<dbReference type="PANTHER" id="PTHR22916:SF3">
    <property type="entry name" value="UDP-GLCNAC:BETAGAL BETA-1,3-N-ACETYLGLUCOSAMINYLTRANSFERASE-LIKE PROTEIN 1"/>
    <property type="match status" value="1"/>
</dbReference>
<dbReference type="RefSeq" id="WP_121067205.1">
    <property type="nucleotide sequence ID" value="NZ_RBIQ01000008.1"/>
</dbReference>
<comment type="caution">
    <text evidence="2">The sequence shown here is derived from an EMBL/GenBank/DDBJ whole genome shotgun (WGS) entry which is preliminary data.</text>
</comment>
<dbReference type="InterPro" id="IPR029044">
    <property type="entry name" value="Nucleotide-diphossugar_trans"/>
</dbReference>
<dbReference type="OrthoDB" id="597270at2"/>
<dbReference type="GO" id="GO:0016758">
    <property type="term" value="F:hexosyltransferase activity"/>
    <property type="evidence" value="ECO:0007669"/>
    <property type="project" value="UniProtKB-ARBA"/>
</dbReference>